<feature type="transmembrane region" description="Helical" evidence="1">
    <location>
        <begin position="158"/>
        <end position="180"/>
    </location>
</feature>
<dbReference type="Proteomes" id="UP001174208">
    <property type="component" value="Unassembled WGS sequence"/>
</dbReference>
<evidence type="ECO:0000313" key="3">
    <source>
        <dbReference type="EMBL" id="MDN4616091.1"/>
    </source>
</evidence>
<evidence type="ECO:0000256" key="1">
    <source>
        <dbReference type="SAM" id="Phobius"/>
    </source>
</evidence>
<keyword evidence="1" id="KW-0472">Membrane</keyword>
<evidence type="ECO:0000313" key="4">
    <source>
        <dbReference type="Proteomes" id="UP001174208"/>
    </source>
</evidence>
<organism evidence="3 4">
    <name type="scientific">Leifsonia williamsii</name>
    <dbReference type="NCBI Taxonomy" id="3035919"/>
    <lineage>
        <taxon>Bacteria</taxon>
        <taxon>Bacillati</taxon>
        <taxon>Actinomycetota</taxon>
        <taxon>Actinomycetes</taxon>
        <taxon>Micrococcales</taxon>
        <taxon>Microbacteriaceae</taxon>
        <taxon>Leifsonia</taxon>
    </lineage>
</organism>
<proteinExistence type="predicted"/>
<evidence type="ECO:0008006" key="5">
    <source>
        <dbReference type="Google" id="ProtNLM"/>
    </source>
</evidence>
<dbReference type="RefSeq" id="WP_301212200.1">
    <property type="nucleotide sequence ID" value="NZ_JAROCF010000001.1"/>
</dbReference>
<keyword evidence="4" id="KW-1185">Reference proteome</keyword>
<gene>
    <name evidence="3" type="ORF">P5G50_16715</name>
</gene>
<feature type="chain" id="PRO_5047413692" description="LPXTG-motif cell wall anchor domain-containing protein" evidence="2">
    <location>
        <begin position="25"/>
        <end position="191"/>
    </location>
</feature>
<comment type="caution">
    <text evidence="3">The sequence shown here is derived from an EMBL/GenBank/DDBJ whole genome shotgun (WGS) entry which is preliminary data.</text>
</comment>
<sequence>MRNLLLTGAVALALLLAPAAAASAETPGGYVPSDGIHGTIDHAVVAPGETVTFTAPAGRFAADQEVTASARGISGASITLASTVSDRDWSMTAKNDGSLTFTLRMPTDGRGDYSLRVAGTGGAPTDTFTITVVPVGASEAPAVSGSGGDGLASTGSTVAVYAISAVALGLVIAGVLLVVVRRRRSAPEKSA</sequence>
<keyword evidence="1" id="KW-0812">Transmembrane</keyword>
<dbReference type="EMBL" id="JAROCF010000001">
    <property type="protein sequence ID" value="MDN4616091.1"/>
    <property type="molecule type" value="Genomic_DNA"/>
</dbReference>
<protein>
    <recommendedName>
        <fullName evidence="5">LPXTG-motif cell wall anchor domain-containing protein</fullName>
    </recommendedName>
</protein>
<keyword evidence="1" id="KW-1133">Transmembrane helix</keyword>
<accession>A0ABT8KF77</accession>
<keyword evidence="2" id="KW-0732">Signal</keyword>
<feature type="signal peptide" evidence="2">
    <location>
        <begin position="1"/>
        <end position="24"/>
    </location>
</feature>
<name>A0ABT8KF77_9MICO</name>
<reference evidence="3" key="1">
    <citation type="submission" date="2023-06" db="EMBL/GenBank/DDBJ databases">
        <title>MT1 and MT2 Draft Genomes of Novel Species.</title>
        <authorList>
            <person name="Venkateswaran K."/>
        </authorList>
    </citation>
    <scope>NUCLEOTIDE SEQUENCE</scope>
    <source>
        <strain evidence="3">F6_8S_P_1B</strain>
    </source>
</reference>
<evidence type="ECO:0000256" key="2">
    <source>
        <dbReference type="SAM" id="SignalP"/>
    </source>
</evidence>